<dbReference type="InterPro" id="IPR021695">
    <property type="entry name" value="Phage_KPP10_Orf10"/>
</dbReference>
<dbReference type="STRING" id="1293598.IV56_GL002091"/>
<accession>A0A0R2MVS0</accession>
<name>A0A0R2MVS0_9LACO</name>
<protein>
    <recommendedName>
        <fullName evidence="3">DUF3277 domain-containing protein</fullName>
    </recommendedName>
</protein>
<comment type="caution">
    <text evidence="1">The sequence shown here is derived from an EMBL/GenBank/DDBJ whole genome shotgun (WGS) entry which is preliminary data.</text>
</comment>
<dbReference type="NCBIfam" id="NF047581">
    <property type="entry name" value="gp105_phage_fam"/>
    <property type="match status" value="1"/>
</dbReference>
<dbReference type="RefSeq" id="WP_054777834.1">
    <property type="nucleotide sequence ID" value="NZ_BBBX01000020.1"/>
</dbReference>
<evidence type="ECO:0000313" key="1">
    <source>
        <dbReference type="EMBL" id="KRO15901.1"/>
    </source>
</evidence>
<reference evidence="1 2" key="1">
    <citation type="journal article" date="2015" name="Genome Announc.">
        <title>Expanding the biotechnology potential of lactobacilli through comparative genomics of 213 strains and associated genera.</title>
        <authorList>
            <person name="Sun Z."/>
            <person name="Harris H.M."/>
            <person name="McCann A."/>
            <person name="Guo C."/>
            <person name="Argimon S."/>
            <person name="Zhang W."/>
            <person name="Yang X."/>
            <person name="Jeffery I.B."/>
            <person name="Cooney J.C."/>
            <person name="Kagawa T.F."/>
            <person name="Liu W."/>
            <person name="Song Y."/>
            <person name="Salvetti E."/>
            <person name="Wrobel A."/>
            <person name="Rasinkangas P."/>
            <person name="Parkhill J."/>
            <person name="Rea M.C."/>
            <person name="O'Sullivan O."/>
            <person name="Ritari J."/>
            <person name="Douillard F.P."/>
            <person name="Paul Ross R."/>
            <person name="Yang R."/>
            <person name="Briner A.E."/>
            <person name="Felis G.E."/>
            <person name="de Vos W.M."/>
            <person name="Barrangou R."/>
            <person name="Klaenhammer T.R."/>
            <person name="Caufield P.W."/>
            <person name="Cui Y."/>
            <person name="Zhang H."/>
            <person name="O'Toole P.W."/>
        </authorList>
    </citation>
    <scope>NUCLEOTIDE SEQUENCE [LARGE SCALE GENOMIC DNA]</scope>
    <source>
        <strain evidence="1 2">DSM 24301</strain>
    </source>
</reference>
<dbReference type="PATRIC" id="fig|1293598.4.peg.2182"/>
<dbReference type="AlphaFoldDB" id="A0A0R2MVS0"/>
<sequence>MAQDIPVYNAMDVSISINGRVIQGFQENDMFSAQYKEDQVRTNVDAQGSPSMAINNNHLGQITVNLSGSSRDYKTLLTLSNTHEVFSVVVITPIEKITANQCLIARQPSAAYGKDTPKRTFTIEALDMQMDPK</sequence>
<gene>
    <name evidence="1" type="ORF">IV56_GL002091</name>
</gene>
<keyword evidence="2" id="KW-1185">Reference proteome</keyword>
<proteinExistence type="predicted"/>
<evidence type="ECO:0000313" key="2">
    <source>
        <dbReference type="Proteomes" id="UP000050969"/>
    </source>
</evidence>
<organism evidence="1 2">
    <name type="scientific">Lacticaseibacillus saniviri JCM 17471 = DSM 24301</name>
    <dbReference type="NCBI Taxonomy" id="1293598"/>
    <lineage>
        <taxon>Bacteria</taxon>
        <taxon>Bacillati</taxon>
        <taxon>Bacillota</taxon>
        <taxon>Bacilli</taxon>
        <taxon>Lactobacillales</taxon>
        <taxon>Lactobacillaceae</taxon>
        <taxon>Lacticaseibacillus</taxon>
    </lineage>
</organism>
<dbReference type="OrthoDB" id="2304457at2"/>
<dbReference type="Proteomes" id="UP000050969">
    <property type="component" value="Unassembled WGS sequence"/>
</dbReference>
<evidence type="ECO:0008006" key="3">
    <source>
        <dbReference type="Google" id="ProtNLM"/>
    </source>
</evidence>
<dbReference type="EMBL" id="JQCE01000058">
    <property type="protein sequence ID" value="KRO15901.1"/>
    <property type="molecule type" value="Genomic_DNA"/>
</dbReference>